<feature type="domain" description="DUF1540" evidence="1">
    <location>
        <begin position="5"/>
        <end position="42"/>
    </location>
</feature>
<reference evidence="2" key="1">
    <citation type="journal article" date="2021" name="PeerJ">
        <title>Extensive microbial diversity within the chicken gut microbiome revealed by metagenomics and culture.</title>
        <authorList>
            <person name="Gilroy R."/>
            <person name="Ravi A."/>
            <person name="Getino M."/>
            <person name="Pursley I."/>
            <person name="Horton D.L."/>
            <person name="Alikhan N.F."/>
            <person name="Baker D."/>
            <person name="Gharbi K."/>
            <person name="Hall N."/>
            <person name="Watson M."/>
            <person name="Adriaenssens E.M."/>
            <person name="Foster-Nyarko E."/>
            <person name="Jarju S."/>
            <person name="Secka A."/>
            <person name="Antonio M."/>
            <person name="Oren A."/>
            <person name="Chaudhuri R.R."/>
            <person name="La Ragione R."/>
            <person name="Hildebrand F."/>
            <person name="Pallen M.J."/>
        </authorList>
    </citation>
    <scope>NUCLEOTIDE SEQUENCE</scope>
    <source>
        <strain evidence="2">USAMLcec3-2134</strain>
    </source>
</reference>
<gene>
    <name evidence="2" type="ORF">H9763_05925</name>
</gene>
<organism evidence="2 3">
    <name type="scientific">Candidatus Eisenbergiella merdigallinarum</name>
    <dbReference type="NCBI Taxonomy" id="2838552"/>
    <lineage>
        <taxon>Bacteria</taxon>
        <taxon>Bacillati</taxon>
        <taxon>Bacillota</taxon>
        <taxon>Clostridia</taxon>
        <taxon>Lachnospirales</taxon>
        <taxon>Lachnospiraceae</taxon>
        <taxon>Eisenbergiella</taxon>
    </lineage>
</organism>
<feature type="domain" description="DUF1540" evidence="1">
    <location>
        <begin position="63"/>
        <end position="101"/>
    </location>
</feature>
<dbReference type="Proteomes" id="UP000886883">
    <property type="component" value="Unassembled WGS sequence"/>
</dbReference>
<proteinExistence type="predicted"/>
<dbReference type="InterPro" id="IPR011437">
    <property type="entry name" value="DUF1540"/>
</dbReference>
<comment type="caution">
    <text evidence="2">The sequence shown here is derived from an EMBL/GenBank/DDBJ whole genome shotgun (WGS) entry which is preliminary data.</text>
</comment>
<evidence type="ECO:0000313" key="2">
    <source>
        <dbReference type="EMBL" id="HJB90993.1"/>
    </source>
</evidence>
<reference evidence="2" key="2">
    <citation type="submission" date="2021-04" db="EMBL/GenBank/DDBJ databases">
        <authorList>
            <person name="Gilroy R."/>
        </authorList>
    </citation>
    <scope>NUCLEOTIDE SEQUENCE</scope>
    <source>
        <strain evidence="2">USAMLcec3-2134</strain>
    </source>
</reference>
<dbReference type="Pfam" id="PF07561">
    <property type="entry name" value="DUF1540"/>
    <property type="match status" value="2"/>
</dbReference>
<dbReference type="EMBL" id="DWXE01000020">
    <property type="protein sequence ID" value="HJB90993.1"/>
    <property type="molecule type" value="Genomic_DNA"/>
</dbReference>
<name>A0A9D2MRT4_9FIRM</name>
<protein>
    <submittedName>
        <fullName evidence="2">DUF1540 domain-containing protein</fullName>
    </submittedName>
</protein>
<sequence length="104" mass="11475">MAELKCAVENCMYNNSECCCKGDIMVGGMRACSCEETCCESFREQKGDRTTNAAEHPSRTISIDCEAVKCIYNTNYKCLADHVDIKGCGAADCRETSCATFKER</sequence>
<dbReference type="AlphaFoldDB" id="A0A9D2MRT4"/>
<accession>A0A9D2MRT4</accession>
<evidence type="ECO:0000313" key="3">
    <source>
        <dbReference type="Proteomes" id="UP000886883"/>
    </source>
</evidence>
<evidence type="ECO:0000259" key="1">
    <source>
        <dbReference type="Pfam" id="PF07561"/>
    </source>
</evidence>